<dbReference type="Proteomes" id="UP000274429">
    <property type="component" value="Unassembled WGS sequence"/>
</dbReference>
<sequence length="370" mass="41017">MVAIESDAIEKVSSSESESLKSDAHGVDTVDILGNGLVEKKVLKKGLGQDSRPAHGDSVVISYKGWLEDGTLVEEAENLTIVIGDGECVHALELALPLAELKEVFEVRTDARFAYGDMGRMPDIPGRAKLIYRVTLDECGDPPCYETMPIEERFHISNRKRERGNFYFHRNEYQYALTCYTKGVEILLKKSQTPSVCSIESPLDSSSASFQSKDLEIKLKNNVAATQLKLEAFAAAAKTCDSVLQLDPTNRKALYRKGQAIYLNGALFGMGDFPEAMQAYEEALSLDPSSPLLRQSLNRAKMAWKSQRDRQIRALSRAFRVNGREGNKAPNFRDRLKGILSRYKIAISAVALAGLSVMIGGTLLRFIEQK</sequence>
<dbReference type="GO" id="GO:0003755">
    <property type="term" value="F:peptidyl-prolyl cis-trans isomerase activity"/>
    <property type="evidence" value="ECO:0007669"/>
    <property type="project" value="UniProtKB-KW"/>
</dbReference>
<dbReference type="InterPro" id="IPR019734">
    <property type="entry name" value="TPR_rpt"/>
</dbReference>
<dbReference type="STRING" id="6205.A0A0R3WIY6"/>
<evidence type="ECO:0000256" key="2">
    <source>
        <dbReference type="ARBA" id="ARBA00022803"/>
    </source>
</evidence>
<dbReference type="AlphaFoldDB" id="A0A0R3WIY6"/>
<dbReference type="SUPFAM" id="SSF48452">
    <property type="entry name" value="TPR-like"/>
    <property type="match status" value="1"/>
</dbReference>
<keyword evidence="5" id="KW-0812">Transmembrane</keyword>
<feature type="transmembrane region" description="Helical" evidence="5">
    <location>
        <begin position="345"/>
        <end position="367"/>
    </location>
</feature>
<comment type="catalytic activity">
    <reaction evidence="3">
        <text>[protein]-peptidylproline (omega=180) = [protein]-peptidylproline (omega=0)</text>
        <dbReference type="Rhea" id="RHEA:16237"/>
        <dbReference type="Rhea" id="RHEA-COMP:10747"/>
        <dbReference type="Rhea" id="RHEA-COMP:10748"/>
        <dbReference type="ChEBI" id="CHEBI:83833"/>
        <dbReference type="ChEBI" id="CHEBI:83834"/>
        <dbReference type="EC" id="5.2.1.8"/>
    </reaction>
</comment>
<gene>
    <name evidence="7" type="ORF">TTAC_LOCUS598</name>
</gene>
<dbReference type="Gene3D" id="3.10.50.40">
    <property type="match status" value="1"/>
</dbReference>
<dbReference type="WBParaSite" id="TTAC_0000059701-mRNA-1">
    <property type="protein sequence ID" value="TTAC_0000059701-mRNA-1"/>
    <property type="gene ID" value="TTAC_0000059701"/>
</dbReference>
<reference evidence="9" key="1">
    <citation type="submission" date="2016-04" db="UniProtKB">
        <authorList>
            <consortium name="WormBaseParasite"/>
        </authorList>
    </citation>
    <scope>IDENTIFICATION</scope>
</reference>
<keyword evidence="3" id="KW-0697">Rotamase</keyword>
<evidence type="ECO:0000256" key="4">
    <source>
        <dbReference type="PROSITE-ProRule" id="PRU00339"/>
    </source>
</evidence>
<keyword evidence="3" id="KW-0413">Isomerase</keyword>
<dbReference type="GO" id="GO:0012505">
    <property type="term" value="C:endomembrane system"/>
    <property type="evidence" value="ECO:0007669"/>
    <property type="project" value="TreeGrafter"/>
</dbReference>
<evidence type="ECO:0000256" key="1">
    <source>
        <dbReference type="ARBA" id="ARBA00022737"/>
    </source>
</evidence>
<evidence type="ECO:0000256" key="3">
    <source>
        <dbReference type="PROSITE-ProRule" id="PRU00277"/>
    </source>
</evidence>
<organism evidence="9">
    <name type="scientific">Hydatigena taeniaeformis</name>
    <name type="common">Feline tapeworm</name>
    <name type="synonym">Taenia taeniaeformis</name>
    <dbReference type="NCBI Taxonomy" id="6205"/>
    <lineage>
        <taxon>Eukaryota</taxon>
        <taxon>Metazoa</taxon>
        <taxon>Spiralia</taxon>
        <taxon>Lophotrochozoa</taxon>
        <taxon>Platyhelminthes</taxon>
        <taxon>Cestoda</taxon>
        <taxon>Eucestoda</taxon>
        <taxon>Cyclophyllidea</taxon>
        <taxon>Taeniidae</taxon>
        <taxon>Hydatigera</taxon>
    </lineage>
</organism>
<dbReference type="SUPFAM" id="SSF54534">
    <property type="entry name" value="FKBP-like"/>
    <property type="match status" value="1"/>
</dbReference>
<keyword evidence="5" id="KW-0472">Membrane</keyword>
<dbReference type="PROSITE" id="PS50005">
    <property type="entry name" value="TPR"/>
    <property type="match status" value="1"/>
</dbReference>
<dbReference type="GO" id="GO:0005829">
    <property type="term" value="C:cytosol"/>
    <property type="evidence" value="ECO:0007669"/>
    <property type="project" value="TreeGrafter"/>
</dbReference>
<keyword evidence="2 4" id="KW-0802">TPR repeat</keyword>
<dbReference type="EMBL" id="UYWX01000062">
    <property type="protein sequence ID" value="VDM16720.1"/>
    <property type="molecule type" value="Genomic_DNA"/>
</dbReference>
<dbReference type="GO" id="GO:0044183">
    <property type="term" value="F:protein folding chaperone"/>
    <property type="evidence" value="ECO:0007669"/>
    <property type="project" value="TreeGrafter"/>
</dbReference>
<dbReference type="Gene3D" id="1.25.40.10">
    <property type="entry name" value="Tetratricopeptide repeat domain"/>
    <property type="match status" value="1"/>
</dbReference>
<evidence type="ECO:0000313" key="8">
    <source>
        <dbReference type="Proteomes" id="UP000274429"/>
    </source>
</evidence>
<feature type="repeat" description="TPR" evidence="4">
    <location>
        <begin position="257"/>
        <end position="290"/>
    </location>
</feature>
<dbReference type="InterPro" id="IPR046357">
    <property type="entry name" value="PPIase_dom_sf"/>
</dbReference>
<evidence type="ECO:0000256" key="5">
    <source>
        <dbReference type="SAM" id="Phobius"/>
    </source>
</evidence>
<dbReference type="InterPro" id="IPR050754">
    <property type="entry name" value="FKBP4/5/8-like"/>
</dbReference>
<evidence type="ECO:0000313" key="9">
    <source>
        <dbReference type="WBParaSite" id="TTAC_0000059701-mRNA-1"/>
    </source>
</evidence>
<dbReference type="GO" id="GO:0005740">
    <property type="term" value="C:mitochondrial envelope"/>
    <property type="evidence" value="ECO:0007669"/>
    <property type="project" value="TreeGrafter"/>
</dbReference>
<dbReference type="GO" id="GO:0043066">
    <property type="term" value="P:negative regulation of apoptotic process"/>
    <property type="evidence" value="ECO:0007669"/>
    <property type="project" value="TreeGrafter"/>
</dbReference>
<keyword evidence="1" id="KW-0677">Repeat</keyword>
<proteinExistence type="predicted"/>
<keyword evidence="8" id="KW-1185">Reference proteome</keyword>
<dbReference type="SMART" id="SM00028">
    <property type="entry name" value="TPR"/>
    <property type="match status" value="3"/>
</dbReference>
<dbReference type="GO" id="GO:0016020">
    <property type="term" value="C:membrane"/>
    <property type="evidence" value="ECO:0007669"/>
    <property type="project" value="TreeGrafter"/>
</dbReference>
<protein>
    <recommendedName>
        <fullName evidence="3">peptidylprolyl isomerase</fullName>
        <ecNumber evidence="3">5.2.1.8</ecNumber>
    </recommendedName>
</protein>
<dbReference type="InterPro" id="IPR011990">
    <property type="entry name" value="TPR-like_helical_dom_sf"/>
</dbReference>
<evidence type="ECO:0000313" key="7">
    <source>
        <dbReference type="EMBL" id="VDM16720.1"/>
    </source>
</evidence>
<dbReference type="PROSITE" id="PS50059">
    <property type="entry name" value="FKBP_PPIASE"/>
    <property type="match status" value="1"/>
</dbReference>
<dbReference type="InterPro" id="IPR001179">
    <property type="entry name" value="PPIase_FKBP_dom"/>
</dbReference>
<keyword evidence="5" id="KW-1133">Transmembrane helix</keyword>
<dbReference type="PANTHER" id="PTHR46512:SF1">
    <property type="entry name" value="PEPTIDYLPROLYL ISOMERASE"/>
    <property type="match status" value="1"/>
</dbReference>
<name>A0A0R3WIY6_HYDTA</name>
<dbReference type="OrthoDB" id="532682at2759"/>
<dbReference type="PANTHER" id="PTHR46512">
    <property type="entry name" value="PEPTIDYLPROLYL ISOMERASE"/>
    <property type="match status" value="1"/>
</dbReference>
<accession>A0A0R3WIY6</accession>
<dbReference type="Pfam" id="PF00254">
    <property type="entry name" value="FKBP_C"/>
    <property type="match status" value="1"/>
</dbReference>
<dbReference type="EC" id="5.2.1.8" evidence="3"/>
<feature type="domain" description="PPIase FKBP-type" evidence="6">
    <location>
        <begin position="56"/>
        <end position="140"/>
    </location>
</feature>
<reference evidence="7 8" key="2">
    <citation type="submission" date="2018-11" db="EMBL/GenBank/DDBJ databases">
        <authorList>
            <consortium name="Pathogen Informatics"/>
        </authorList>
    </citation>
    <scope>NUCLEOTIDE SEQUENCE [LARGE SCALE GENOMIC DNA]</scope>
</reference>
<evidence type="ECO:0000259" key="6">
    <source>
        <dbReference type="PROSITE" id="PS50059"/>
    </source>
</evidence>